<comment type="caution">
    <text evidence="4">The sequence shown here is derived from an EMBL/GenBank/DDBJ whole genome shotgun (WGS) entry which is preliminary data.</text>
</comment>
<reference evidence="4 5" key="1">
    <citation type="submission" date="2020-03" db="EMBL/GenBank/DDBJ databases">
        <title>Soil Listeria distribution.</title>
        <authorList>
            <person name="Liao J."/>
            <person name="Wiedmann M."/>
        </authorList>
    </citation>
    <scope>NUCLEOTIDE SEQUENCE [LARGE SCALE GENOMIC DNA]</scope>
    <source>
        <strain evidence="4 5">FSL L7-1523</strain>
    </source>
</reference>
<protein>
    <submittedName>
        <fullName evidence="4">PhzF family phenazine biosynthesis isomerase</fullName>
    </submittedName>
</protein>
<dbReference type="AlphaFoldDB" id="A0A841Z9T4"/>
<comment type="similarity">
    <text evidence="1">Belongs to the PhzF family.</text>
</comment>
<evidence type="ECO:0000256" key="1">
    <source>
        <dbReference type="ARBA" id="ARBA00008270"/>
    </source>
</evidence>
<evidence type="ECO:0000313" key="4">
    <source>
        <dbReference type="EMBL" id="MBC1501206.1"/>
    </source>
</evidence>
<proteinExistence type="inferred from homology"/>
<dbReference type="InterPro" id="IPR003719">
    <property type="entry name" value="Phenazine_PhzF-like"/>
</dbReference>
<dbReference type="Proteomes" id="UP000564536">
    <property type="component" value="Unassembled WGS sequence"/>
</dbReference>
<dbReference type="PIRSF" id="PIRSF016184">
    <property type="entry name" value="PhzC_PhzF"/>
    <property type="match status" value="1"/>
</dbReference>
<accession>A0A841Z9T4</accession>
<dbReference type="GO" id="GO:0005737">
    <property type="term" value="C:cytoplasm"/>
    <property type="evidence" value="ECO:0007669"/>
    <property type="project" value="TreeGrafter"/>
</dbReference>
<feature type="active site" evidence="3">
    <location>
        <position position="46"/>
    </location>
</feature>
<gene>
    <name evidence="4" type="ORF">HB943_11390</name>
</gene>
<evidence type="ECO:0000256" key="2">
    <source>
        <dbReference type="ARBA" id="ARBA00023235"/>
    </source>
</evidence>
<evidence type="ECO:0000313" key="5">
    <source>
        <dbReference type="Proteomes" id="UP000564536"/>
    </source>
</evidence>
<dbReference type="SUPFAM" id="SSF54506">
    <property type="entry name" value="Diaminopimelate epimerase-like"/>
    <property type="match status" value="1"/>
</dbReference>
<organism evidence="4 5">
    <name type="scientific">Listeria weihenstephanensis</name>
    <dbReference type="NCBI Taxonomy" id="1006155"/>
    <lineage>
        <taxon>Bacteria</taxon>
        <taxon>Bacillati</taxon>
        <taxon>Bacillota</taxon>
        <taxon>Bacilli</taxon>
        <taxon>Bacillales</taxon>
        <taxon>Listeriaceae</taxon>
        <taxon>Listeria</taxon>
    </lineage>
</organism>
<dbReference type="EMBL" id="JAARRL010000018">
    <property type="protein sequence ID" value="MBC1501206.1"/>
    <property type="molecule type" value="Genomic_DNA"/>
</dbReference>
<dbReference type="PANTHER" id="PTHR13774:SF17">
    <property type="entry name" value="PHENAZINE BIOSYNTHESIS-LIKE DOMAIN-CONTAINING PROTEIN"/>
    <property type="match status" value="1"/>
</dbReference>
<dbReference type="NCBIfam" id="TIGR00654">
    <property type="entry name" value="PhzF_family"/>
    <property type="match status" value="1"/>
</dbReference>
<dbReference type="Pfam" id="PF02567">
    <property type="entry name" value="PhzC-PhzF"/>
    <property type="match status" value="1"/>
</dbReference>
<dbReference type="GO" id="GO:0016853">
    <property type="term" value="F:isomerase activity"/>
    <property type="evidence" value="ECO:0007669"/>
    <property type="project" value="UniProtKB-KW"/>
</dbReference>
<sequence>MRMQVHHYDAFSDVPHMGNPAGVMLESDKLSTEEMQEIARAIGFNETAFTMKSDVADIRLRYFTPGHEMNLCGHGTMAAIHALNDQGFLTGKDKIRVETKAGILDVKLEQLASRHLNITMQQAAPKFEAFTGSVSRLAQVIGLVEQDIETNWPIMYGSTGTWTLLIPIKTLAAFSRMKPATSQFPDVLEQMPRVSIHPFCMETIDPKATMHARHFSSPYSGTVEDAVTGTASGVMGAYYAANVVANPQEELHIVIEQGFEVGRDGRVGVHVQKDAVEISGTAVYVADIGVSIQR</sequence>
<name>A0A841Z9T4_9LIST</name>
<dbReference type="Gene3D" id="3.10.310.10">
    <property type="entry name" value="Diaminopimelate Epimerase, Chain A, domain 1"/>
    <property type="match status" value="2"/>
</dbReference>
<keyword evidence="2 4" id="KW-0413">Isomerase</keyword>
<dbReference type="PANTHER" id="PTHR13774">
    <property type="entry name" value="PHENAZINE BIOSYNTHESIS PROTEIN"/>
    <property type="match status" value="1"/>
</dbReference>
<evidence type="ECO:0000256" key="3">
    <source>
        <dbReference type="PIRSR" id="PIRSR016184-1"/>
    </source>
</evidence>